<evidence type="ECO:0000256" key="12">
    <source>
        <dbReference type="RuleBase" id="RU363112"/>
    </source>
</evidence>
<evidence type="ECO:0000256" key="8">
    <source>
        <dbReference type="ARBA" id="ARBA00022692"/>
    </source>
</evidence>
<comment type="subcellular location">
    <subcellularLocation>
        <location evidence="1 12">Endoplasmic reticulum membrane</location>
        <topology evidence="1 12">Multi-pass membrane protein</topology>
    </subcellularLocation>
</comment>
<evidence type="ECO:0000256" key="11">
    <source>
        <dbReference type="ARBA" id="ARBA00023136"/>
    </source>
</evidence>
<feature type="transmembrane region" description="Helical" evidence="12">
    <location>
        <begin position="45"/>
        <end position="66"/>
    </location>
</feature>
<evidence type="ECO:0000256" key="7">
    <source>
        <dbReference type="ARBA" id="ARBA00022679"/>
    </source>
</evidence>
<comment type="caution">
    <text evidence="12">Lacks conserved residue(s) required for the propagation of feature annotation.</text>
</comment>
<dbReference type="GO" id="GO:0031501">
    <property type="term" value="C:mannosyltransferase complex"/>
    <property type="evidence" value="ECO:0007669"/>
    <property type="project" value="TreeGrafter"/>
</dbReference>
<dbReference type="AlphaFoldDB" id="I2FTW1"/>
<evidence type="ECO:0000256" key="9">
    <source>
        <dbReference type="ARBA" id="ARBA00022824"/>
    </source>
</evidence>
<evidence type="ECO:0000256" key="2">
    <source>
        <dbReference type="ARBA" id="ARBA00004687"/>
    </source>
</evidence>
<comment type="pathway">
    <text evidence="2 12">Glycolipid biosynthesis; glycosylphosphatidylinositol-anchor biosynthesis.</text>
</comment>
<feature type="transmembrane region" description="Helical" evidence="12">
    <location>
        <begin position="458"/>
        <end position="477"/>
    </location>
</feature>
<dbReference type="EC" id="2.4.1.-" evidence="12"/>
<feature type="transmembrane region" description="Helical" evidence="12">
    <location>
        <begin position="159"/>
        <end position="179"/>
    </location>
</feature>
<accession>I2FTW1</accession>
<evidence type="ECO:0000256" key="6">
    <source>
        <dbReference type="ARBA" id="ARBA00022676"/>
    </source>
</evidence>
<sequence length="480" mass="52069">MLKRQACSSQPPLSYTHSPSSSTVQLQAKASNNACTSLAAAQSRILHLSLLIRLLSLFLLLLASHLQQPFDTSHQLLSFSLDPSTAHLLSSGPFHWLLSFVRWDTIHFLSSASPYNAPQHIGGYRWEQTLAFQPEIIALLRVTGYVTPSMDGSWSPTSAILLTTILANLATLVAPVLLFRLSLRVTGNAKLAESAAMLSILAPAAGTTLSCPTPEPFFSLASLVGMLALENSNQAGQIRWRSLVAASLSFAVATAFRANGTLLVGYIAFALLRAARVENAILLLLKLMVGGAVCVAPNVLFQVWAYTRFCLSGKSRPWCEGRLPSIYSFVQSHYWNVGFLRYWQLSQLPNFALAAPVLLAIAYTVFAYYRTSTPREIGFSLNPLASPLASKKEAERLGLSSAAKAVPYVVHGLVLGLVLLFASHVQIALRLATPGGMPMVWWGAAHAVVQSKRWRKVVVGYLAVQYGVGIVLYAGFYPPA</sequence>
<keyword evidence="8 12" id="KW-0812">Transmembrane</keyword>
<feature type="transmembrane region" description="Helical" evidence="12">
    <location>
        <begin position="408"/>
        <end position="429"/>
    </location>
</feature>
<evidence type="ECO:0000256" key="5">
    <source>
        <dbReference type="ARBA" id="ARBA00022502"/>
    </source>
</evidence>
<keyword evidence="9 12" id="KW-0256">Endoplasmic reticulum</keyword>
<dbReference type="Proteomes" id="UP000006174">
    <property type="component" value="Unassembled WGS sequence"/>
</dbReference>
<feature type="transmembrane region" description="Helical" evidence="12">
    <location>
        <begin position="351"/>
        <end position="369"/>
    </location>
</feature>
<dbReference type="OrthoDB" id="10252502at2759"/>
<keyword evidence="11 12" id="KW-0472">Membrane</keyword>
<gene>
    <name evidence="14" type="ORF">UHOR_07962</name>
</gene>
<dbReference type="STRING" id="1128400.I2FTW1"/>
<evidence type="ECO:0000256" key="10">
    <source>
        <dbReference type="ARBA" id="ARBA00022989"/>
    </source>
</evidence>
<name>I2FTW1_USTHO</name>
<dbReference type="InterPro" id="IPR000434">
    <property type="entry name" value="PC1"/>
</dbReference>
<dbReference type="PRINTS" id="PR00500">
    <property type="entry name" value="POLYCYSTIN1"/>
</dbReference>
<dbReference type="GO" id="GO:0006506">
    <property type="term" value="P:GPI anchor biosynthetic process"/>
    <property type="evidence" value="ECO:0007669"/>
    <property type="project" value="UniProtKB-UniPathway"/>
</dbReference>
<feature type="region of interest" description="Disordered" evidence="13">
    <location>
        <begin position="1"/>
        <end position="20"/>
    </location>
</feature>
<evidence type="ECO:0000256" key="1">
    <source>
        <dbReference type="ARBA" id="ARBA00004477"/>
    </source>
</evidence>
<proteinExistence type="inferred from homology"/>
<dbReference type="GO" id="GO:0005789">
    <property type="term" value="C:endoplasmic reticulum membrane"/>
    <property type="evidence" value="ECO:0007669"/>
    <property type="project" value="UniProtKB-SubCell"/>
</dbReference>
<keyword evidence="15" id="KW-1185">Reference proteome</keyword>
<evidence type="ECO:0000313" key="15">
    <source>
        <dbReference type="Proteomes" id="UP000006174"/>
    </source>
</evidence>
<keyword evidence="10 12" id="KW-1133">Transmembrane helix</keyword>
<keyword evidence="5 12" id="KW-0337">GPI-anchor biosynthesis</keyword>
<dbReference type="PANTHER" id="PTHR12468">
    <property type="entry name" value="GPI MANNOSYLTRANSFERASE 2"/>
    <property type="match status" value="1"/>
</dbReference>
<dbReference type="EMBL" id="CAGI01000154">
    <property type="protein sequence ID" value="CCF50354.1"/>
    <property type="molecule type" value="Genomic_DNA"/>
</dbReference>
<dbReference type="eggNOG" id="KOG2647">
    <property type="taxonomic scope" value="Eukaryota"/>
</dbReference>
<comment type="caution">
    <text evidence="14">The sequence shown here is derived from an EMBL/GenBank/DDBJ whole genome shotgun (WGS) entry which is preliminary data.</text>
</comment>
<comment type="function">
    <text evidence="12">Mannosyltransferase involved in glycosylphosphatidylinositol-anchor biosynthesis.</text>
</comment>
<protein>
    <recommendedName>
        <fullName evidence="4 12">GPI mannosyltransferase 2</fullName>
        <ecNumber evidence="12">2.4.1.-</ecNumber>
    </recommendedName>
</protein>
<dbReference type="GO" id="GO:0004376">
    <property type="term" value="F:GPI mannosyltransferase activity"/>
    <property type="evidence" value="ECO:0007669"/>
    <property type="project" value="InterPro"/>
</dbReference>
<dbReference type="InterPro" id="IPR007315">
    <property type="entry name" value="PIG-V/Gpi18"/>
</dbReference>
<comment type="similarity">
    <text evidence="3 12">Belongs to the PIGV family.</text>
</comment>
<evidence type="ECO:0000256" key="13">
    <source>
        <dbReference type="SAM" id="MobiDB-lite"/>
    </source>
</evidence>
<evidence type="ECO:0000313" key="14">
    <source>
        <dbReference type="EMBL" id="CCF50354.1"/>
    </source>
</evidence>
<dbReference type="GO" id="GO:0000009">
    <property type="term" value="F:alpha-1,6-mannosyltransferase activity"/>
    <property type="evidence" value="ECO:0007669"/>
    <property type="project" value="InterPro"/>
</dbReference>
<dbReference type="UniPathway" id="UPA00196"/>
<dbReference type="Pfam" id="PF04188">
    <property type="entry name" value="Mannosyl_trans2"/>
    <property type="match status" value="1"/>
</dbReference>
<keyword evidence="7 12" id="KW-0808">Transferase</keyword>
<evidence type="ECO:0000256" key="4">
    <source>
        <dbReference type="ARBA" id="ARBA00013795"/>
    </source>
</evidence>
<keyword evidence="6 12" id="KW-0328">Glycosyltransferase</keyword>
<dbReference type="PANTHER" id="PTHR12468:SF2">
    <property type="entry name" value="GPI MANNOSYLTRANSFERASE 2"/>
    <property type="match status" value="1"/>
</dbReference>
<feature type="transmembrane region" description="Helical" evidence="12">
    <location>
        <begin position="281"/>
        <end position="306"/>
    </location>
</feature>
<dbReference type="HOGENOM" id="CLU_029048_1_0_1"/>
<feature type="transmembrane region" description="Helical" evidence="12">
    <location>
        <begin position="244"/>
        <end position="269"/>
    </location>
</feature>
<organism evidence="14 15">
    <name type="scientific">Ustilago hordei</name>
    <name type="common">Barley covered smut fungus</name>
    <dbReference type="NCBI Taxonomy" id="120017"/>
    <lineage>
        <taxon>Eukaryota</taxon>
        <taxon>Fungi</taxon>
        <taxon>Dikarya</taxon>
        <taxon>Basidiomycota</taxon>
        <taxon>Ustilaginomycotina</taxon>
        <taxon>Ustilaginomycetes</taxon>
        <taxon>Ustilaginales</taxon>
        <taxon>Ustilaginaceae</taxon>
        <taxon>Ustilago</taxon>
    </lineage>
</organism>
<dbReference type="OMA" id="GALFIWC"/>
<evidence type="ECO:0000256" key="3">
    <source>
        <dbReference type="ARBA" id="ARBA00008698"/>
    </source>
</evidence>
<reference evidence="14 15" key="1">
    <citation type="journal article" date="2012" name="Plant Cell">
        <title>Genome comparison of barley and maize smut fungi reveals targeted loss of RNA silencing components and species-specific presence of transposable elements.</title>
        <authorList>
            <person name="Laurie J.D."/>
            <person name="Ali S."/>
            <person name="Linning R."/>
            <person name="Mannhaupt G."/>
            <person name="Wong P."/>
            <person name="Gueldener U."/>
            <person name="Muensterkoetter M."/>
            <person name="Moore R."/>
            <person name="Kahmann R."/>
            <person name="Bakkeren G."/>
            <person name="Schirawski J."/>
        </authorList>
    </citation>
    <scope>NUCLEOTIDE SEQUENCE [LARGE SCALE GENOMIC DNA]</scope>
    <source>
        <strain evidence="15">Uh4875-4</strain>
    </source>
</reference>